<dbReference type="RefSeq" id="WP_048545648.1">
    <property type="nucleotide sequence ID" value="NZ_HF571038.1"/>
</dbReference>
<dbReference type="AlphaFoldDB" id="A0A077M9S5"/>
<gene>
    <name evidence="1" type="ORF">BN13_380025</name>
</gene>
<proteinExistence type="predicted"/>
<evidence type="ECO:0000313" key="2">
    <source>
        <dbReference type="Proteomes" id="UP000035720"/>
    </source>
</evidence>
<reference evidence="1 2" key="1">
    <citation type="journal article" date="2013" name="ISME J.">
        <title>A metabolic model for members of the genus Tetrasphaera involved in enhanced biological phosphorus removal.</title>
        <authorList>
            <person name="Kristiansen R."/>
            <person name="Nguyen H.T.T."/>
            <person name="Saunders A.M."/>
            <person name="Nielsen J.L."/>
            <person name="Wimmer R."/>
            <person name="Le V.Q."/>
            <person name="McIlroy S.J."/>
            <person name="Petrovski S."/>
            <person name="Seviour R.J."/>
            <person name="Calteau A."/>
            <person name="Nielsen K.L."/>
            <person name="Nielsen P.H."/>
        </authorList>
    </citation>
    <scope>NUCLEOTIDE SEQUENCE [LARGE SCALE GENOMIC DNA]</scope>
    <source>
        <strain evidence="1 2">Ben 74</strain>
    </source>
</reference>
<dbReference type="Proteomes" id="UP000035720">
    <property type="component" value="Unassembled WGS sequence"/>
</dbReference>
<keyword evidence="2" id="KW-1185">Reference proteome</keyword>
<sequence>MALRPSNHAFRTGFRQSAINRIAGSPNGDDKLALIPDNFIRGFSVSEVADRIVESIVSISVDDAKTTFAKPGHAAMAALLAVTPGAKSESAYAEMCALLGERYTEDAAWAVDNDKSPADVMAARNVGSDGFRKVLDGGWTAETIKKYGVSIVRALPRDGATVAASGLNAKTLRAWIKVSTGLSIRHIFALAATDVSPETLREHTKGLEMHGDHIVAVARVGVARVQALREFRGSTGVGYSFLWSRIDTPEFADAILSLWSTDQIDKEREGKTVNSDRLRALLDAGITPAQIGDANRAGVPFGDWTPELFATDLWEAGRVHRRARDTKVRACWVENGCRGMLNGLWPWTAETYADLSMR</sequence>
<protein>
    <submittedName>
        <fullName evidence="1">Uncharacterized protein</fullName>
    </submittedName>
</protein>
<comment type="caution">
    <text evidence="1">The sequence shown here is derived from an EMBL/GenBank/DDBJ whole genome shotgun (WGS) entry which is preliminary data.</text>
</comment>
<accession>A0A077M9S5</accession>
<dbReference type="EMBL" id="CAJC01000148">
    <property type="protein sequence ID" value="CCI53374.1"/>
    <property type="molecule type" value="Genomic_DNA"/>
</dbReference>
<organism evidence="1 2">
    <name type="scientific">Nostocoides jenkinsii Ben 74</name>
    <dbReference type="NCBI Taxonomy" id="1193518"/>
    <lineage>
        <taxon>Bacteria</taxon>
        <taxon>Bacillati</taxon>
        <taxon>Actinomycetota</taxon>
        <taxon>Actinomycetes</taxon>
        <taxon>Micrococcales</taxon>
        <taxon>Intrasporangiaceae</taxon>
        <taxon>Nostocoides</taxon>
    </lineage>
</organism>
<evidence type="ECO:0000313" key="1">
    <source>
        <dbReference type="EMBL" id="CCI53374.1"/>
    </source>
</evidence>
<name>A0A077M9S5_9MICO</name>